<sequence>MKLHVPLNLLIVALTISPALSSPIPIPDGEVGVVERGPTLNRLFRRVPEPNIFKDLLKALGQASQEGDLHRRA</sequence>
<accession>A0A0C9XPX0</accession>
<reference evidence="3" key="2">
    <citation type="submission" date="2015-01" db="EMBL/GenBank/DDBJ databases">
        <title>Evolutionary Origins and Diversification of the Mycorrhizal Mutualists.</title>
        <authorList>
            <consortium name="DOE Joint Genome Institute"/>
            <consortium name="Mycorrhizal Genomics Consortium"/>
            <person name="Kohler A."/>
            <person name="Kuo A."/>
            <person name="Nagy L.G."/>
            <person name="Floudas D."/>
            <person name="Copeland A."/>
            <person name="Barry K.W."/>
            <person name="Cichocki N."/>
            <person name="Veneault-Fourrey C."/>
            <person name="LaButti K."/>
            <person name="Lindquist E.A."/>
            <person name="Lipzen A."/>
            <person name="Lundell T."/>
            <person name="Morin E."/>
            <person name="Murat C."/>
            <person name="Riley R."/>
            <person name="Ohm R."/>
            <person name="Sun H."/>
            <person name="Tunlid A."/>
            <person name="Henrissat B."/>
            <person name="Grigoriev I.V."/>
            <person name="Hibbett D.S."/>
            <person name="Martin F."/>
        </authorList>
    </citation>
    <scope>NUCLEOTIDE SEQUENCE [LARGE SCALE GENOMIC DNA]</scope>
    <source>
        <strain evidence="3">LaAM-08-1</strain>
    </source>
</reference>
<reference evidence="2 3" key="1">
    <citation type="submission" date="2014-04" db="EMBL/GenBank/DDBJ databases">
        <authorList>
            <consortium name="DOE Joint Genome Institute"/>
            <person name="Kuo A."/>
            <person name="Kohler A."/>
            <person name="Nagy L.G."/>
            <person name="Floudas D."/>
            <person name="Copeland A."/>
            <person name="Barry K.W."/>
            <person name="Cichocki N."/>
            <person name="Veneault-Fourrey C."/>
            <person name="LaButti K."/>
            <person name="Lindquist E.A."/>
            <person name="Lipzen A."/>
            <person name="Lundell T."/>
            <person name="Morin E."/>
            <person name="Murat C."/>
            <person name="Sun H."/>
            <person name="Tunlid A."/>
            <person name="Henrissat B."/>
            <person name="Grigoriev I.V."/>
            <person name="Hibbett D.S."/>
            <person name="Martin F."/>
            <person name="Nordberg H.P."/>
            <person name="Cantor M.N."/>
            <person name="Hua S.X."/>
        </authorList>
    </citation>
    <scope>NUCLEOTIDE SEQUENCE [LARGE SCALE GENOMIC DNA]</scope>
    <source>
        <strain evidence="2 3">LaAM-08-1</strain>
    </source>
</reference>
<dbReference type="OrthoDB" id="10398388at2759"/>
<dbReference type="HOGENOM" id="CLU_2794368_0_0_1"/>
<dbReference type="EMBL" id="KN838578">
    <property type="protein sequence ID" value="KIK03649.1"/>
    <property type="molecule type" value="Genomic_DNA"/>
</dbReference>
<evidence type="ECO:0000256" key="1">
    <source>
        <dbReference type="SAM" id="SignalP"/>
    </source>
</evidence>
<keyword evidence="3" id="KW-1185">Reference proteome</keyword>
<evidence type="ECO:0000313" key="2">
    <source>
        <dbReference type="EMBL" id="KIK03649.1"/>
    </source>
</evidence>
<organism evidence="2 3">
    <name type="scientific">Laccaria amethystina LaAM-08-1</name>
    <dbReference type="NCBI Taxonomy" id="1095629"/>
    <lineage>
        <taxon>Eukaryota</taxon>
        <taxon>Fungi</taxon>
        <taxon>Dikarya</taxon>
        <taxon>Basidiomycota</taxon>
        <taxon>Agaricomycotina</taxon>
        <taxon>Agaricomycetes</taxon>
        <taxon>Agaricomycetidae</taxon>
        <taxon>Agaricales</taxon>
        <taxon>Agaricineae</taxon>
        <taxon>Hydnangiaceae</taxon>
        <taxon>Laccaria</taxon>
    </lineage>
</organism>
<protein>
    <submittedName>
        <fullName evidence="2">Uncharacterized protein</fullName>
    </submittedName>
</protein>
<evidence type="ECO:0000313" key="3">
    <source>
        <dbReference type="Proteomes" id="UP000054477"/>
    </source>
</evidence>
<dbReference type="Proteomes" id="UP000054477">
    <property type="component" value="Unassembled WGS sequence"/>
</dbReference>
<keyword evidence="1" id="KW-0732">Signal</keyword>
<feature type="chain" id="PRO_5002216936" evidence="1">
    <location>
        <begin position="22"/>
        <end position="73"/>
    </location>
</feature>
<gene>
    <name evidence="2" type="ORF">K443DRAFT_94795</name>
</gene>
<feature type="signal peptide" evidence="1">
    <location>
        <begin position="1"/>
        <end position="21"/>
    </location>
</feature>
<name>A0A0C9XPX0_9AGAR</name>
<dbReference type="AlphaFoldDB" id="A0A0C9XPX0"/>
<proteinExistence type="predicted"/>